<dbReference type="KEGG" id="red:roselon_01094"/>
<evidence type="ECO:0000313" key="2">
    <source>
        <dbReference type="Proteomes" id="UP000019593"/>
    </source>
</evidence>
<organism evidence="1 2">
    <name type="scientific">Roseicyclus elongatus DSM 19469</name>
    <dbReference type="NCBI Taxonomy" id="1294273"/>
    <lineage>
        <taxon>Bacteria</taxon>
        <taxon>Pseudomonadati</taxon>
        <taxon>Pseudomonadota</taxon>
        <taxon>Alphaproteobacteria</taxon>
        <taxon>Rhodobacterales</taxon>
        <taxon>Roseobacteraceae</taxon>
        <taxon>Roseicyclus</taxon>
    </lineage>
</organism>
<sequence length="124" mass="13496">MGKAAKVAVNHAAPSDDVRRSKRLPGCCPGYPLSIIGHVGFNVLASDPPLGAVSRMGGSRRDIHPKCLSSSAICQRKLTQPHSMGVETPDLLRQIKVKARKTSVFWFMMQAFAASKTTQEKCKF</sequence>
<proteinExistence type="predicted"/>
<dbReference type="Proteomes" id="UP000019593">
    <property type="component" value="Chromosome"/>
</dbReference>
<name>W8S3Y9_9RHOB</name>
<gene>
    <name evidence="1" type="ORF">roselon_01094</name>
</gene>
<accession>W8S3Y9</accession>
<evidence type="ECO:0000313" key="1">
    <source>
        <dbReference type="EMBL" id="AHM03491.1"/>
    </source>
</evidence>
<dbReference type="AlphaFoldDB" id="W8S3Y9"/>
<dbReference type="STRING" id="1294273.roselon_01094"/>
<dbReference type="HOGENOM" id="CLU_2002184_0_0_5"/>
<reference evidence="1 2" key="1">
    <citation type="submission" date="2013-03" db="EMBL/GenBank/DDBJ databases">
        <authorList>
            <person name="Fiebig A."/>
            <person name="Goeker M."/>
            <person name="Klenk H.-P.P."/>
        </authorList>
    </citation>
    <scope>NUCLEOTIDE SEQUENCE [LARGE SCALE GENOMIC DNA]</scope>
    <source>
        <strain evidence="2">DSM 19469</strain>
    </source>
</reference>
<dbReference type="EMBL" id="CP004372">
    <property type="protein sequence ID" value="AHM03491.1"/>
    <property type="molecule type" value="Genomic_DNA"/>
</dbReference>
<keyword evidence="2" id="KW-1185">Reference proteome</keyword>
<protein>
    <submittedName>
        <fullName evidence="1">Uncharacterized protein</fullName>
    </submittedName>
</protein>